<feature type="chain" id="PRO_5011696026" description="Lipoprotein" evidence="1">
    <location>
        <begin position="23"/>
        <end position="177"/>
    </location>
</feature>
<accession>A0A1G9T7I5</accession>
<dbReference type="RefSeq" id="WP_093204964.1">
    <property type="nucleotide sequence ID" value="NZ_FNGS01000006.1"/>
</dbReference>
<evidence type="ECO:0008006" key="4">
    <source>
        <dbReference type="Google" id="ProtNLM"/>
    </source>
</evidence>
<dbReference type="PROSITE" id="PS51257">
    <property type="entry name" value="PROKAR_LIPOPROTEIN"/>
    <property type="match status" value="1"/>
</dbReference>
<organism evidence="2 3">
    <name type="scientific">Siphonobacter aquaeclarae</name>
    <dbReference type="NCBI Taxonomy" id="563176"/>
    <lineage>
        <taxon>Bacteria</taxon>
        <taxon>Pseudomonadati</taxon>
        <taxon>Bacteroidota</taxon>
        <taxon>Cytophagia</taxon>
        <taxon>Cytophagales</taxon>
        <taxon>Cytophagaceae</taxon>
        <taxon>Siphonobacter</taxon>
    </lineage>
</organism>
<dbReference type="AlphaFoldDB" id="A0A1G9T7I5"/>
<dbReference type="Proteomes" id="UP000198901">
    <property type="component" value="Unassembled WGS sequence"/>
</dbReference>
<evidence type="ECO:0000313" key="2">
    <source>
        <dbReference type="EMBL" id="SDM43606.1"/>
    </source>
</evidence>
<keyword evidence="3" id="KW-1185">Reference proteome</keyword>
<dbReference type="STRING" id="563176.SAMN04488090_3443"/>
<feature type="signal peptide" evidence="1">
    <location>
        <begin position="1"/>
        <end position="22"/>
    </location>
</feature>
<evidence type="ECO:0000256" key="1">
    <source>
        <dbReference type="SAM" id="SignalP"/>
    </source>
</evidence>
<protein>
    <recommendedName>
        <fullName evidence="4">Lipoprotein</fullName>
    </recommendedName>
</protein>
<sequence length="177" mass="19615">MNRLSTYAAACVLFTVAVFFLSCDSGKEIITKTDGDLFEFTVTGTSHQVSIYFTDANCKPDSIIRTSLPYKLLLSNNQCNKLEFMVRNEKVAGSVWAELRKNDRSIAVSQSGSPRATVKISYSAKATSASQTVYEPDEWQCGIYNGHTLFTGPKGGCYYLNLNGNKSYVDRIYCSCD</sequence>
<reference evidence="2 3" key="1">
    <citation type="submission" date="2016-10" db="EMBL/GenBank/DDBJ databases">
        <authorList>
            <person name="de Groot N.N."/>
        </authorList>
    </citation>
    <scope>NUCLEOTIDE SEQUENCE [LARGE SCALE GENOMIC DNA]</scope>
    <source>
        <strain evidence="2 3">DSM 21668</strain>
    </source>
</reference>
<proteinExistence type="predicted"/>
<dbReference type="OrthoDB" id="711462at2"/>
<evidence type="ECO:0000313" key="3">
    <source>
        <dbReference type="Proteomes" id="UP000198901"/>
    </source>
</evidence>
<keyword evidence="1" id="KW-0732">Signal</keyword>
<dbReference type="EMBL" id="FNGS01000006">
    <property type="protein sequence ID" value="SDM43606.1"/>
    <property type="molecule type" value="Genomic_DNA"/>
</dbReference>
<name>A0A1G9T7I5_9BACT</name>
<gene>
    <name evidence="2" type="ORF">SAMN04488090_3443</name>
</gene>